<dbReference type="InterPro" id="IPR008906">
    <property type="entry name" value="HATC_C_dom"/>
</dbReference>
<dbReference type="FunCoup" id="A0A7E5W5X2">
    <property type="interactions" value="29"/>
</dbReference>
<dbReference type="RefSeq" id="XP_026736068.1">
    <property type="nucleotide sequence ID" value="XM_026880267.1"/>
</dbReference>
<dbReference type="GO" id="GO:0008270">
    <property type="term" value="F:zinc ion binding"/>
    <property type="evidence" value="ECO:0007669"/>
    <property type="project" value="UniProtKB-KW"/>
</dbReference>
<evidence type="ECO:0000256" key="3">
    <source>
        <dbReference type="ARBA" id="ARBA00022771"/>
    </source>
</evidence>
<protein>
    <submittedName>
        <fullName evidence="8">Zinc finger BED domain-containing protein 1-like</fullName>
    </submittedName>
</protein>
<dbReference type="KEGG" id="tnl:113499700"/>
<dbReference type="Proteomes" id="UP000322000">
    <property type="component" value="Chromosome 12"/>
</dbReference>
<evidence type="ECO:0000256" key="2">
    <source>
        <dbReference type="ARBA" id="ARBA00022723"/>
    </source>
</evidence>
<proteinExistence type="predicted"/>
<organism evidence="7 8">
    <name type="scientific">Trichoplusia ni</name>
    <name type="common">Cabbage looper</name>
    <dbReference type="NCBI Taxonomy" id="7111"/>
    <lineage>
        <taxon>Eukaryota</taxon>
        <taxon>Metazoa</taxon>
        <taxon>Ecdysozoa</taxon>
        <taxon>Arthropoda</taxon>
        <taxon>Hexapoda</taxon>
        <taxon>Insecta</taxon>
        <taxon>Pterygota</taxon>
        <taxon>Neoptera</taxon>
        <taxon>Endopterygota</taxon>
        <taxon>Lepidoptera</taxon>
        <taxon>Glossata</taxon>
        <taxon>Ditrysia</taxon>
        <taxon>Noctuoidea</taxon>
        <taxon>Noctuidae</taxon>
        <taxon>Plusiinae</taxon>
        <taxon>Trichoplusia</taxon>
    </lineage>
</organism>
<keyword evidence="3" id="KW-0863">Zinc-finger</keyword>
<name>A0A7E5W5X2_TRINI</name>
<dbReference type="InParanoid" id="A0A7E5W5X2"/>
<dbReference type="PANTHER" id="PTHR46481">
    <property type="entry name" value="ZINC FINGER BED DOMAIN-CONTAINING PROTEIN 4"/>
    <property type="match status" value="1"/>
</dbReference>
<evidence type="ECO:0000256" key="5">
    <source>
        <dbReference type="ARBA" id="ARBA00023242"/>
    </source>
</evidence>
<sequence>MSAGVKRKKQLRLFGSEKTQDMSIEKISRLDNAVVKMIVQDYQPLSVVADRGFRNLVYELSPNYQLPSRKTLSEKLLPETYALTKEKLRGKLQNANFISITSDYWKGINDRTFLSLTGHYIYNNKFNTTNLATKEVTISHTSTNTAAAITEICNDYQILHKIVTVATDNAANMKKAVVEDLRKHHHPCVAHTLNLTVCDAINDNAELVSLLTKSRALVTHFRESSVSVYKLKTKQAELNVPELKIKQDVPTRWNSVYIMIERLLTIKQPLTLALADLERAPENLSGSEWLILKDIVPILKPALELTKLLSGEKYITMSIIVPLIRGLQYSMSMITPETDVGTHLKRCLTETDFRRLGQLEANKIVAKAAFLDPRFKKAGFGTESHASNVQQWVIEELSHIIQDSNVTTRSDTVVQTPPQPTPQTDVQSSTLLWTFFDDKVAHQQGHDTPSASAHITVKQYTETGLINRENDPLKYWEDHSKVFPGLYKMAMKYLSIPATSVPSERLFSKAGHILSDRRSRLTPKKLDQLIFLSDNIDL</sequence>
<dbReference type="OrthoDB" id="1607513at2759"/>
<comment type="subcellular location">
    <subcellularLocation>
        <location evidence="1">Nucleus</location>
    </subcellularLocation>
</comment>
<evidence type="ECO:0000313" key="7">
    <source>
        <dbReference type="Proteomes" id="UP000322000"/>
    </source>
</evidence>
<reference evidence="8" key="1">
    <citation type="submission" date="2025-08" db="UniProtKB">
        <authorList>
            <consortium name="RefSeq"/>
        </authorList>
    </citation>
    <scope>IDENTIFICATION</scope>
</reference>
<dbReference type="Gene3D" id="1.10.10.1070">
    <property type="entry name" value="Zinc finger, BED domain-containing"/>
    <property type="match status" value="1"/>
</dbReference>
<feature type="domain" description="HAT C-terminal dimerisation" evidence="6">
    <location>
        <begin position="459"/>
        <end position="536"/>
    </location>
</feature>
<dbReference type="SUPFAM" id="SSF140996">
    <property type="entry name" value="Hermes dimerisation domain"/>
    <property type="match status" value="1"/>
</dbReference>
<dbReference type="GO" id="GO:0046983">
    <property type="term" value="F:protein dimerization activity"/>
    <property type="evidence" value="ECO:0007669"/>
    <property type="project" value="InterPro"/>
</dbReference>
<evidence type="ECO:0000313" key="8">
    <source>
        <dbReference type="RefSeq" id="XP_026736068.1"/>
    </source>
</evidence>
<evidence type="ECO:0000256" key="4">
    <source>
        <dbReference type="ARBA" id="ARBA00022833"/>
    </source>
</evidence>
<keyword evidence="4" id="KW-0862">Zinc</keyword>
<accession>A0A7E5W5X2</accession>
<dbReference type="AlphaFoldDB" id="A0A7E5W5X2"/>
<keyword evidence="7" id="KW-1185">Reference proteome</keyword>
<dbReference type="GO" id="GO:0005634">
    <property type="term" value="C:nucleus"/>
    <property type="evidence" value="ECO:0007669"/>
    <property type="project" value="UniProtKB-SubCell"/>
</dbReference>
<keyword evidence="2" id="KW-0479">Metal-binding</keyword>
<dbReference type="InterPro" id="IPR052035">
    <property type="entry name" value="ZnF_BED_domain_contain"/>
</dbReference>
<dbReference type="PANTHER" id="PTHR46481:SF10">
    <property type="entry name" value="ZINC FINGER BED DOMAIN-CONTAINING PROTEIN 39"/>
    <property type="match status" value="1"/>
</dbReference>
<evidence type="ECO:0000256" key="1">
    <source>
        <dbReference type="ARBA" id="ARBA00004123"/>
    </source>
</evidence>
<evidence type="ECO:0000259" key="6">
    <source>
        <dbReference type="Pfam" id="PF05699"/>
    </source>
</evidence>
<dbReference type="SUPFAM" id="SSF53098">
    <property type="entry name" value="Ribonuclease H-like"/>
    <property type="match status" value="1"/>
</dbReference>
<dbReference type="Pfam" id="PF05699">
    <property type="entry name" value="Dimer_Tnp_hAT"/>
    <property type="match status" value="1"/>
</dbReference>
<dbReference type="InterPro" id="IPR012337">
    <property type="entry name" value="RNaseH-like_sf"/>
</dbReference>
<keyword evidence="5" id="KW-0539">Nucleus</keyword>
<dbReference type="GeneID" id="113499700"/>
<gene>
    <name evidence="8" type="primary">LOC113499700</name>
</gene>